<dbReference type="Gene3D" id="1.20.120.910">
    <property type="entry name" value="DksA, coiled-coil domain"/>
    <property type="match status" value="1"/>
</dbReference>
<accession>A0A0S4KQC6</accession>
<dbReference type="KEGG" id="nio:NITINOP_1668"/>
<dbReference type="InterPro" id="IPR000962">
    <property type="entry name" value="Znf_DskA_TraR"/>
</dbReference>
<feature type="zinc finger region" description="dksA C4-type" evidence="4">
    <location>
        <begin position="108"/>
        <end position="132"/>
    </location>
</feature>
<sequence>MPALTPSRPPGRAPLSHNPGPTHAKPVTGKRRLMLQTKLTRQRAMLLANAHLSRLAEREAEAQPDPLDQATEGLEQELAIQTRIRTLEQLHRIERALRLIQTKEYGRCRRCHEEIPYKRLTVKPDTVFCVPCLTLIEQE</sequence>
<keyword evidence="8" id="KW-1185">Reference proteome</keyword>
<evidence type="ECO:0000256" key="4">
    <source>
        <dbReference type="PROSITE-ProRule" id="PRU00510"/>
    </source>
</evidence>
<evidence type="ECO:0000256" key="2">
    <source>
        <dbReference type="ARBA" id="ARBA00022771"/>
    </source>
</evidence>
<dbReference type="RefSeq" id="WP_062484629.1">
    <property type="nucleotide sequence ID" value="NZ_LN885086.1"/>
</dbReference>
<keyword evidence="1" id="KW-0479">Metal-binding</keyword>
<organism evidence="7 8">
    <name type="scientific">Candidatus Nitrospira inopinata</name>
    <dbReference type="NCBI Taxonomy" id="1715989"/>
    <lineage>
        <taxon>Bacteria</taxon>
        <taxon>Pseudomonadati</taxon>
        <taxon>Nitrospirota</taxon>
        <taxon>Nitrospiria</taxon>
        <taxon>Nitrospirales</taxon>
        <taxon>Nitrospiraceae</taxon>
        <taxon>Nitrospira</taxon>
    </lineage>
</organism>
<feature type="domain" description="Zinc finger DksA/TraR C4-type" evidence="6">
    <location>
        <begin position="104"/>
        <end position="137"/>
    </location>
</feature>
<dbReference type="PANTHER" id="PTHR33823:SF4">
    <property type="entry name" value="GENERAL STRESS PROTEIN 16O"/>
    <property type="match status" value="1"/>
</dbReference>
<evidence type="ECO:0000256" key="5">
    <source>
        <dbReference type="SAM" id="MobiDB-lite"/>
    </source>
</evidence>
<dbReference type="SUPFAM" id="SSF109635">
    <property type="entry name" value="DnaK suppressor protein DksA, alpha-hairpin domain"/>
    <property type="match status" value="1"/>
</dbReference>
<keyword evidence="3" id="KW-0862">Zinc</keyword>
<dbReference type="InterPro" id="IPR037187">
    <property type="entry name" value="DnaK_N"/>
</dbReference>
<dbReference type="Pfam" id="PF01258">
    <property type="entry name" value="zf-dskA_traR"/>
    <property type="match status" value="1"/>
</dbReference>
<dbReference type="EMBL" id="LN885086">
    <property type="protein sequence ID" value="CUQ66643.1"/>
    <property type="molecule type" value="Genomic_DNA"/>
</dbReference>
<protein>
    <recommendedName>
        <fullName evidence="6">Zinc finger DksA/TraR C4-type domain-containing protein</fullName>
    </recommendedName>
</protein>
<dbReference type="STRING" id="1715989.NITINOP_1668"/>
<dbReference type="AlphaFoldDB" id="A0A0S4KQC6"/>
<keyword evidence="2" id="KW-0863">Zinc-finger</keyword>
<dbReference type="SUPFAM" id="SSF57716">
    <property type="entry name" value="Glucocorticoid receptor-like (DNA-binding domain)"/>
    <property type="match status" value="1"/>
</dbReference>
<evidence type="ECO:0000259" key="6">
    <source>
        <dbReference type="Pfam" id="PF01258"/>
    </source>
</evidence>
<evidence type="ECO:0000256" key="1">
    <source>
        <dbReference type="ARBA" id="ARBA00022723"/>
    </source>
</evidence>
<evidence type="ECO:0000256" key="3">
    <source>
        <dbReference type="ARBA" id="ARBA00022833"/>
    </source>
</evidence>
<dbReference type="PROSITE" id="PS51128">
    <property type="entry name" value="ZF_DKSA_2"/>
    <property type="match status" value="1"/>
</dbReference>
<gene>
    <name evidence="7" type="ORF">NITINOP_1668</name>
</gene>
<name>A0A0S4KQC6_9BACT</name>
<reference evidence="8" key="1">
    <citation type="submission" date="2015-09" db="EMBL/GenBank/DDBJ databases">
        <authorList>
            <person name="Daims H."/>
        </authorList>
    </citation>
    <scope>NUCLEOTIDE SEQUENCE [LARGE SCALE GENOMIC DNA]</scope>
</reference>
<dbReference type="Proteomes" id="UP000066284">
    <property type="component" value="Chromosome 1"/>
</dbReference>
<proteinExistence type="predicted"/>
<feature type="region of interest" description="Disordered" evidence="5">
    <location>
        <begin position="1"/>
        <end position="30"/>
    </location>
</feature>
<dbReference type="GO" id="GO:0008270">
    <property type="term" value="F:zinc ion binding"/>
    <property type="evidence" value="ECO:0007669"/>
    <property type="project" value="UniProtKB-KW"/>
</dbReference>
<evidence type="ECO:0000313" key="7">
    <source>
        <dbReference type="EMBL" id="CUQ66643.1"/>
    </source>
</evidence>
<dbReference type="PANTHER" id="PTHR33823">
    <property type="entry name" value="RNA POLYMERASE-BINDING TRANSCRIPTION FACTOR DKSA-RELATED"/>
    <property type="match status" value="1"/>
</dbReference>
<evidence type="ECO:0000313" key="8">
    <source>
        <dbReference type="Proteomes" id="UP000066284"/>
    </source>
</evidence>
<dbReference type="OrthoDB" id="1121111at2"/>